<evidence type="ECO:0000256" key="2">
    <source>
        <dbReference type="ARBA" id="ARBA00022448"/>
    </source>
</evidence>
<dbReference type="GO" id="GO:0046872">
    <property type="term" value="F:metal ion binding"/>
    <property type="evidence" value="ECO:0007669"/>
    <property type="project" value="InterPro"/>
</dbReference>
<protein>
    <submittedName>
        <fullName evidence="5">Zinc ABC transporter substrate-binding protein</fullName>
    </submittedName>
</protein>
<sequence length="289" mass="31704">MKHLLRILRLSVLLLPLLAVGCRAERTADTVLTASIPPVRYLVSAITCNDFPVEVLLPAGSNPESYSPTAQQLAGLEGSELIFTTGLFDFEQELLGRTTEGIPADRIVNLSTGIDLLTGHHHVSDEATHDAHYDPHIWTSPERLKRMAATAYDAIHRRFPDSVRYPQAYEALIGRLDEASRQIADRLATSGTRTFVIYHPALGYYAADYGCTQLALEDEGKEPSAQHVGDIIRRMKAEGIHTILYQQEFPAAVVAAVADDTQATASPVNPLAEDIVGELLRITDLITRP</sequence>
<keyword evidence="3 4" id="KW-0732">Signal</keyword>
<name>A0A9D2DDI6_9BACT</name>
<feature type="signal peptide" evidence="4">
    <location>
        <begin position="1"/>
        <end position="24"/>
    </location>
</feature>
<keyword evidence="2" id="KW-0813">Transport</keyword>
<accession>A0A9D2DDI6</accession>
<proteinExistence type="inferred from homology"/>
<evidence type="ECO:0000256" key="3">
    <source>
        <dbReference type="ARBA" id="ARBA00022729"/>
    </source>
</evidence>
<evidence type="ECO:0000256" key="1">
    <source>
        <dbReference type="ARBA" id="ARBA00011028"/>
    </source>
</evidence>
<dbReference type="Pfam" id="PF01297">
    <property type="entry name" value="ZnuA"/>
    <property type="match status" value="1"/>
</dbReference>
<dbReference type="SUPFAM" id="SSF53807">
    <property type="entry name" value="Helical backbone' metal receptor"/>
    <property type="match status" value="1"/>
</dbReference>
<dbReference type="AlphaFoldDB" id="A0A9D2DDI6"/>
<comment type="similarity">
    <text evidence="1">Belongs to the bacterial solute-binding protein 9 family.</text>
</comment>
<reference evidence="5" key="1">
    <citation type="journal article" date="2021" name="PeerJ">
        <title>Extensive microbial diversity within the chicken gut microbiome revealed by metagenomics and culture.</title>
        <authorList>
            <person name="Gilroy R."/>
            <person name="Ravi A."/>
            <person name="Getino M."/>
            <person name="Pursley I."/>
            <person name="Horton D.L."/>
            <person name="Alikhan N.F."/>
            <person name="Baker D."/>
            <person name="Gharbi K."/>
            <person name="Hall N."/>
            <person name="Watson M."/>
            <person name="Adriaenssens E.M."/>
            <person name="Foster-Nyarko E."/>
            <person name="Jarju S."/>
            <person name="Secka A."/>
            <person name="Antonio M."/>
            <person name="Oren A."/>
            <person name="Chaudhuri R.R."/>
            <person name="La Ragione R."/>
            <person name="Hildebrand F."/>
            <person name="Pallen M.J."/>
        </authorList>
    </citation>
    <scope>NUCLEOTIDE SEQUENCE</scope>
    <source>
        <strain evidence="5">ChiHjej11B10-19426</strain>
    </source>
</reference>
<dbReference type="EMBL" id="DXCC01000011">
    <property type="protein sequence ID" value="HIZ15026.1"/>
    <property type="molecule type" value="Genomic_DNA"/>
</dbReference>
<reference evidence="5" key="2">
    <citation type="submission" date="2021-04" db="EMBL/GenBank/DDBJ databases">
        <authorList>
            <person name="Gilroy R."/>
        </authorList>
    </citation>
    <scope>NUCLEOTIDE SEQUENCE</scope>
    <source>
        <strain evidence="5">ChiHjej11B10-19426</strain>
    </source>
</reference>
<dbReference type="PROSITE" id="PS51257">
    <property type="entry name" value="PROKAR_LIPOPROTEIN"/>
    <property type="match status" value="1"/>
</dbReference>
<organism evidence="5 6">
    <name type="scientific">Candidatus Tidjanibacter faecipullorum</name>
    <dbReference type="NCBI Taxonomy" id="2838766"/>
    <lineage>
        <taxon>Bacteria</taxon>
        <taxon>Pseudomonadati</taxon>
        <taxon>Bacteroidota</taxon>
        <taxon>Bacteroidia</taxon>
        <taxon>Bacteroidales</taxon>
        <taxon>Rikenellaceae</taxon>
        <taxon>Tidjanibacter</taxon>
    </lineage>
</organism>
<dbReference type="PANTHER" id="PTHR42953">
    <property type="entry name" value="HIGH-AFFINITY ZINC UPTAKE SYSTEM PROTEIN ZNUA-RELATED"/>
    <property type="match status" value="1"/>
</dbReference>
<evidence type="ECO:0000313" key="5">
    <source>
        <dbReference type="EMBL" id="HIZ15026.1"/>
    </source>
</evidence>
<comment type="caution">
    <text evidence="5">The sequence shown here is derived from an EMBL/GenBank/DDBJ whole genome shotgun (WGS) entry which is preliminary data.</text>
</comment>
<dbReference type="InterPro" id="IPR050492">
    <property type="entry name" value="Bact_metal-bind_prot9"/>
</dbReference>
<dbReference type="PANTHER" id="PTHR42953:SF3">
    <property type="entry name" value="HIGH-AFFINITY ZINC UPTAKE SYSTEM PROTEIN ZNUA"/>
    <property type="match status" value="1"/>
</dbReference>
<gene>
    <name evidence="5" type="ORF">H9816_03835</name>
</gene>
<dbReference type="Gene3D" id="3.40.50.1980">
    <property type="entry name" value="Nitrogenase molybdenum iron protein domain"/>
    <property type="match status" value="2"/>
</dbReference>
<evidence type="ECO:0000313" key="6">
    <source>
        <dbReference type="Proteomes" id="UP000824014"/>
    </source>
</evidence>
<feature type="chain" id="PRO_5038920006" evidence="4">
    <location>
        <begin position="25"/>
        <end position="289"/>
    </location>
</feature>
<dbReference type="GO" id="GO:0030001">
    <property type="term" value="P:metal ion transport"/>
    <property type="evidence" value="ECO:0007669"/>
    <property type="project" value="InterPro"/>
</dbReference>
<dbReference type="Proteomes" id="UP000824014">
    <property type="component" value="Unassembled WGS sequence"/>
</dbReference>
<dbReference type="InterPro" id="IPR006127">
    <property type="entry name" value="ZnuA-like"/>
</dbReference>
<evidence type="ECO:0000256" key="4">
    <source>
        <dbReference type="SAM" id="SignalP"/>
    </source>
</evidence>